<dbReference type="PROSITE" id="PS50006">
    <property type="entry name" value="FHA_DOMAIN"/>
    <property type="match status" value="1"/>
</dbReference>
<sequence length="295" mass="34198">MVYSTNAETMGGFRINLRSISCEKVYGYLDLFKYMGDSCPMRTYPMTLTKMTIGRNSECQIQIKNNRVSRQQCAVTVVFNHQRHLEVRLKNCTSRLTTVHRNKAINPGEDVVLQHGDRFRLYDVELRYRLYDPINEKGQLDWTRPIPVIKLTPPTPQKTPDKKLPLIKIIEPANEPQANPYPSNLNIRRQSFPLSTSKTKMDFLKLPRRNSTPVDDSRRRLAELDIANKNNNKKPLLIGHNKRRGSSDFDMRKAVLQRSFRRAFKEKIIQGSFVDIDDGRFRKALEDFIVLSSAA</sequence>
<dbReference type="InterPro" id="IPR000253">
    <property type="entry name" value="FHA_dom"/>
</dbReference>
<feature type="domain" description="FHA" evidence="1">
    <location>
        <begin position="51"/>
        <end position="104"/>
    </location>
</feature>
<keyword evidence="3" id="KW-1185">Reference proteome</keyword>
<dbReference type="AlphaFoldDB" id="A0A8J2PNT5"/>
<name>A0A8J2PNT5_9HEXA</name>
<dbReference type="Pfam" id="PF00498">
    <property type="entry name" value="FHA"/>
    <property type="match status" value="1"/>
</dbReference>
<dbReference type="SMART" id="SM00240">
    <property type="entry name" value="FHA"/>
    <property type="match status" value="1"/>
</dbReference>
<comment type="caution">
    <text evidence="2">The sequence shown here is derived from an EMBL/GenBank/DDBJ whole genome shotgun (WGS) entry which is preliminary data.</text>
</comment>
<evidence type="ECO:0000313" key="3">
    <source>
        <dbReference type="Proteomes" id="UP000708208"/>
    </source>
</evidence>
<reference evidence="2" key="1">
    <citation type="submission" date="2021-06" db="EMBL/GenBank/DDBJ databases">
        <authorList>
            <person name="Hodson N. C."/>
            <person name="Mongue J. A."/>
            <person name="Jaron S. K."/>
        </authorList>
    </citation>
    <scope>NUCLEOTIDE SEQUENCE</scope>
</reference>
<dbReference type="Proteomes" id="UP000708208">
    <property type="component" value="Unassembled WGS sequence"/>
</dbReference>
<organism evidence="2 3">
    <name type="scientific">Allacma fusca</name>
    <dbReference type="NCBI Taxonomy" id="39272"/>
    <lineage>
        <taxon>Eukaryota</taxon>
        <taxon>Metazoa</taxon>
        <taxon>Ecdysozoa</taxon>
        <taxon>Arthropoda</taxon>
        <taxon>Hexapoda</taxon>
        <taxon>Collembola</taxon>
        <taxon>Symphypleona</taxon>
        <taxon>Sminthuridae</taxon>
        <taxon>Allacma</taxon>
    </lineage>
</organism>
<dbReference type="EMBL" id="CAJVCH010456021">
    <property type="protein sequence ID" value="CAG7819659.1"/>
    <property type="molecule type" value="Genomic_DNA"/>
</dbReference>
<accession>A0A8J2PNT5</accession>
<protein>
    <recommendedName>
        <fullName evidence="1">FHA domain-containing protein</fullName>
    </recommendedName>
</protein>
<proteinExistence type="predicted"/>
<dbReference type="OrthoDB" id="6288785at2759"/>
<evidence type="ECO:0000313" key="2">
    <source>
        <dbReference type="EMBL" id="CAG7819659.1"/>
    </source>
</evidence>
<evidence type="ECO:0000259" key="1">
    <source>
        <dbReference type="PROSITE" id="PS50006"/>
    </source>
</evidence>
<gene>
    <name evidence="2" type="ORF">AFUS01_LOCUS30090</name>
</gene>